<keyword evidence="1" id="KW-0732">Signal</keyword>
<feature type="chain" id="PRO_5045048337" evidence="1">
    <location>
        <begin position="22"/>
        <end position="211"/>
    </location>
</feature>
<proteinExistence type="predicted"/>
<feature type="signal peptide" evidence="1">
    <location>
        <begin position="1"/>
        <end position="21"/>
    </location>
</feature>
<protein>
    <submittedName>
        <fullName evidence="2">DUF1353 domain-containing protein</fullName>
    </submittedName>
</protein>
<organism evidence="2 3">
    <name type="scientific">Vibrio ulleungensis</name>
    <dbReference type="NCBI Taxonomy" id="2807619"/>
    <lineage>
        <taxon>Bacteria</taxon>
        <taxon>Pseudomonadati</taxon>
        <taxon>Pseudomonadota</taxon>
        <taxon>Gammaproteobacteria</taxon>
        <taxon>Vibrionales</taxon>
        <taxon>Vibrionaceae</taxon>
        <taxon>Vibrio</taxon>
    </lineage>
</organism>
<accession>A0ABS2HDC6</accession>
<dbReference type="RefSeq" id="WP_205156642.1">
    <property type="nucleotide sequence ID" value="NZ_JAFEUM010000001.1"/>
</dbReference>
<gene>
    <name evidence="2" type="ORF">JQC93_01160</name>
</gene>
<evidence type="ECO:0000313" key="3">
    <source>
        <dbReference type="Proteomes" id="UP000809621"/>
    </source>
</evidence>
<name>A0ABS2HDC6_9VIBR</name>
<dbReference type="EMBL" id="JAFEUM010000001">
    <property type="protein sequence ID" value="MBM7034999.1"/>
    <property type="molecule type" value="Genomic_DNA"/>
</dbReference>
<dbReference type="Proteomes" id="UP000809621">
    <property type="component" value="Unassembled WGS sequence"/>
</dbReference>
<dbReference type="InterPro" id="IPR010767">
    <property type="entry name" value="Phage_CGC-2007_Cje0229"/>
</dbReference>
<sequence>MRNLIVLVLLTIIPCMAFSQADYGSYVGTVKTEWMRGSESERRMVLLEDFVYIDPKGKKWIAPAGSKTDGATIPKVVWTFVGGPYAGQYREAAVIHDVYCDTKSEPYRDVHRIFYYANRAAGVSEKKAKILYGGVMIGGPKWGSKESNCYSCHSTGSTKMEKDNNGQLTAFPPVTEDDVKMLAEFVNSKNPTLEQIDAYIEKVHPASKFGH</sequence>
<reference evidence="2 3" key="1">
    <citation type="submission" date="2021-02" db="EMBL/GenBank/DDBJ databases">
        <authorList>
            <person name="Park J.-S."/>
        </authorList>
    </citation>
    <scope>NUCLEOTIDE SEQUENCE [LARGE SCALE GENOMIC DNA]</scope>
    <source>
        <strain evidence="2 3">188UL20-2</strain>
    </source>
</reference>
<keyword evidence="3" id="KW-1185">Reference proteome</keyword>
<comment type="caution">
    <text evidence="2">The sequence shown here is derived from an EMBL/GenBank/DDBJ whole genome shotgun (WGS) entry which is preliminary data.</text>
</comment>
<dbReference type="Pfam" id="PF07087">
    <property type="entry name" value="DUF1353"/>
    <property type="match status" value="1"/>
</dbReference>
<evidence type="ECO:0000256" key="1">
    <source>
        <dbReference type="SAM" id="SignalP"/>
    </source>
</evidence>
<evidence type="ECO:0000313" key="2">
    <source>
        <dbReference type="EMBL" id="MBM7034999.1"/>
    </source>
</evidence>